<dbReference type="AlphaFoldDB" id="A0A8I6RKA6"/>
<name>A0A8I6RKA6_CIMLE</name>
<dbReference type="Gene3D" id="3.30.40.10">
    <property type="entry name" value="Zinc/RING finger domain, C3HC4 (zinc finger)"/>
    <property type="match status" value="1"/>
</dbReference>
<dbReference type="GO" id="GO:0016020">
    <property type="term" value="C:membrane"/>
    <property type="evidence" value="ECO:0007669"/>
    <property type="project" value="UniProtKB-SubCell"/>
</dbReference>
<feature type="domain" description="RING-CH-type" evidence="12">
    <location>
        <begin position="87"/>
        <end position="147"/>
    </location>
</feature>
<protein>
    <recommendedName>
        <fullName evidence="12">RING-CH-type domain-containing protein</fullName>
    </recommendedName>
</protein>
<dbReference type="EnsemblMetazoa" id="XM_014392468.2">
    <property type="protein sequence ID" value="XP_014247954.1"/>
    <property type="gene ID" value="LOC106665766"/>
</dbReference>
<dbReference type="PANTHER" id="PTHR46065">
    <property type="entry name" value="E3 UBIQUITIN-PROTEIN LIGASE MARCH 2/3 FAMILY MEMBER"/>
    <property type="match status" value="1"/>
</dbReference>
<evidence type="ECO:0000256" key="9">
    <source>
        <dbReference type="ARBA" id="ARBA00023136"/>
    </source>
</evidence>
<evidence type="ECO:0000256" key="2">
    <source>
        <dbReference type="ARBA" id="ARBA00022679"/>
    </source>
</evidence>
<dbReference type="RefSeq" id="XP_014247962.1">
    <property type="nucleotide sequence ID" value="XM_014392476.1"/>
</dbReference>
<keyword evidence="7" id="KW-0862">Zinc</keyword>
<dbReference type="GO" id="GO:0008270">
    <property type="term" value="F:zinc ion binding"/>
    <property type="evidence" value="ECO:0007669"/>
    <property type="project" value="UniProtKB-KW"/>
</dbReference>
<dbReference type="KEGG" id="clec:106665766"/>
<keyword evidence="4" id="KW-0479">Metal-binding</keyword>
<dbReference type="RefSeq" id="XP_014247954.1">
    <property type="nucleotide sequence ID" value="XM_014392468.2"/>
</dbReference>
<dbReference type="PANTHER" id="PTHR46065:SF3">
    <property type="entry name" value="FI20425P1"/>
    <property type="match status" value="1"/>
</dbReference>
<dbReference type="InterPro" id="IPR013083">
    <property type="entry name" value="Znf_RING/FYVE/PHD"/>
</dbReference>
<dbReference type="GO" id="GO:0016567">
    <property type="term" value="P:protein ubiquitination"/>
    <property type="evidence" value="ECO:0007669"/>
    <property type="project" value="TreeGrafter"/>
</dbReference>
<evidence type="ECO:0000256" key="4">
    <source>
        <dbReference type="ARBA" id="ARBA00022723"/>
    </source>
</evidence>
<evidence type="ECO:0000256" key="8">
    <source>
        <dbReference type="ARBA" id="ARBA00022989"/>
    </source>
</evidence>
<dbReference type="Proteomes" id="UP000494040">
    <property type="component" value="Unassembled WGS sequence"/>
</dbReference>
<organism evidence="13 14">
    <name type="scientific">Cimex lectularius</name>
    <name type="common">Bed bug</name>
    <name type="synonym">Acanthia lectularia</name>
    <dbReference type="NCBI Taxonomy" id="79782"/>
    <lineage>
        <taxon>Eukaryota</taxon>
        <taxon>Metazoa</taxon>
        <taxon>Ecdysozoa</taxon>
        <taxon>Arthropoda</taxon>
        <taxon>Hexapoda</taxon>
        <taxon>Insecta</taxon>
        <taxon>Pterygota</taxon>
        <taxon>Neoptera</taxon>
        <taxon>Paraneoptera</taxon>
        <taxon>Hemiptera</taxon>
        <taxon>Heteroptera</taxon>
        <taxon>Panheteroptera</taxon>
        <taxon>Cimicomorpha</taxon>
        <taxon>Cimicidae</taxon>
        <taxon>Cimex</taxon>
    </lineage>
</organism>
<feature type="region of interest" description="Disordered" evidence="10">
    <location>
        <begin position="1"/>
        <end position="26"/>
    </location>
</feature>
<dbReference type="OrthoDB" id="273089at2759"/>
<comment type="subcellular location">
    <subcellularLocation>
        <location evidence="1">Membrane</location>
        <topology evidence="1">Multi-pass membrane protein</topology>
    </subcellularLocation>
</comment>
<feature type="transmembrane region" description="Helical" evidence="11">
    <location>
        <begin position="223"/>
        <end position="250"/>
    </location>
</feature>
<evidence type="ECO:0000313" key="14">
    <source>
        <dbReference type="Proteomes" id="UP000494040"/>
    </source>
</evidence>
<dbReference type="SUPFAM" id="SSF57850">
    <property type="entry name" value="RING/U-box"/>
    <property type="match status" value="1"/>
</dbReference>
<accession>A0A8I6RKA6</accession>
<keyword evidence="6" id="KW-0833">Ubl conjugation pathway</keyword>
<evidence type="ECO:0000256" key="5">
    <source>
        <dbReference type="ARBA" id="ARBA00022771"/>
    </source>
</evidence>
<keyword evidence="9 11" id="KW-0472">Membrane</keyword>
<keyword evidence="8 11" id="KW-1133">Transmembrane helix</keyword>
<evidence type="ECO:0000256" key="1">
    <source>
        <dbReference type="ARBA" id="ARBA00004141"/>
    </source>
</evidence>
<evidence type="ECO:0000259" key="12">
    <source>
        <dbReference type="PROSITE" id="PS51292"/>
    </source>
</evidence>
<evidence type="ECO:0000256" key="10">
    <source>
        <dbReference type="SAM" id="MobiDB-lite"/>
    </source>
</evidence>
<keyword evidence="2" id="KW-0808">Transferase</keyword>
<keyword evidence="14" id="KW-1185">Reference proteome</keyword>
<dbReference type="InterPro" id="IPR011016">
    <property type="entry name" value="Znf_RING-CH"/>
</dbReference>
<dbReference type="GeneID" id="106665766"/>
<evidence type="ECO:0000256" key="11">
    <source>
        <dbReference type="SAM" id="Phobius"/>
    </source>
</evidence>
<dbReference type="EnsemblMetazoa" id="XM_014392476.1">
    <property type="protein sequence ID" value="XP_014247962.1"/>
    <property type="gene ID" value="LOC106665766"/>
</dbReference>
<dbReference type="OMA" id="TTENCIA"/>
<evidence type="ECO:0000256" key="7">
    <source>
        <dbReference type="ARBA" id="ARBA00022833"/>
    </source>
</evidence>
<sequence>MAQDAGIARSQGLRDEGFGDPSSGELDVQVEDFGEDDTISQKSFYSCKFDNKSCQTFTDCKKVVPSMLTHSDEIFPMYSAWECKTDLRLFPSECCRICHEQEDVESFISPCYCRGTMLRVHKSCLEAWLAESDSRHCELCGFVFNCVRIPKYNLVESLVAWFSNSECDRERKLLLCDVFVMAGLSPVIVIFTFVALKLVGSDIALANQEDENGEEHMESHMTLFALTIMLQSALLGILFLVDLSFVSWLLMRCDLHLKNWYKWYRKKSTVILLDLQGPNANRNST</sequence>
<keyword evidence="3 11" id="KW-0812">Transmembrane</keyword>
<dbReference type="GO" id="GO:0004842">
    <property type="term" value="F:ubiquitin-protein transferase activity"/>
    <property type="evidence" value="ECO:0007669"/>
    <property type="project" value="TreeGrafter"/>
</dbReference>
<reference evidence="13" key="1">
    <citation type="submission" date="2022-01" db="UniProtKB">
        <authorList>
            <consortium name="EnsemblMetazoa"/>
        </authorList>
    </citation>
    <scope>IDENTIFICATION</scope>
</reference>
<keyword evidence="5" id="KW-0863">Zinc-finger</keyword>
<dbReference type="SMART" id="SM00744">
    <property type="entry name" value="RINGv"/>
    <property type="match status" value="1"/>
</dbReference>
<dbReference type="Pfam" id="PF12906">
    <property type="entry name" value="RINGv"/>
    <property type="match status" value="1"/>
</dbReference>
<proteinExistence type="predicted"/>
<evidence type="ECO:0000313" key="13">
    <source>
        <dbReference type="EnsemblMetazoa" id="XP_014247954.1"/>
    </source>
</evidence>
<evidence type="ECO:0000256" key="6">
    <source>
        <dbReference type="ARBA" id="ARBA00022786"/>
    </source>
</evidence>
<dbReference type="PROSITE" id="PS51292">
    <property type="entry name" value="ZF_RING_CH"/>
    <property type="match status" value="1"/>
</dbReference>
<evidence type="ECO:0000256" key="3">
    <source>
        <dbReference type="ARBA" id="ARBA00022692"/>
    </source>
</evidence>
<feature type="transmembrane region" description="Helical" evidence="11">
    <location>
        <begin position="173"/>
        <end position="196"/>
    </location>
</feature>